<evidence type="ECO:0000313" key="2">
    <source>
        <dbReference type="EMBL" id="KAG2109366.1"/>
    </source>
</evidence>
<feature type="region of interest" description="Disordered" evidence="1">
    <location>
        <begin position="138"/>
        <end position="169"/>
    </location>
</feature>
<dbReference type="GeneID" id="64703683"/>
<keyword evidence="3" id="KW-1185">Reference proteome</keyword>
<dbReference type="RefSeq" id="XP_041293448.1">
    <property type="nucleotide sequence ID" value="XM_041441424.1"/>
</dbReference>
<dbReference type="AlphaFoldDB" id="A0A9P7F8M4"/>
<evidence type="ECO:0000313" key="3">
    <source>
        <dbReference type="Proteomes" id="UP000823399"/>
    </source>
</evidence>
<evidence type="ECO:0000256" key="1">
    <source>
        <dbReference type="SAM" id="MobiDB-lite"/>
    </source>
</evidence>
<proteinExistence type="predicted"/>
<comment type="caution">
    <text evidence="2">The sequence shown here is derived from an EMBL/GenBank/DDBJ whole genome shotgun (WGS) entry which is preliminary data.</text>
</comment>
<dbReference type="Proteomes" id="UP000823399">
    <property type="component" value="Unassembled WGS sequence"/>
</dbReference>
<name>A0A9P7F8M4_9AGAM</name>
<protein>
    <submittedName>
        <fullName evidence="2">Uncharacterized protein</fullName>
    </submittedName>
</protein>
<sequence length="221" mass="24176">MPNSKKSSSSSFSASLESHQLSLALAERQAAVEAALLSRDCILPFESFFSEDLDALAQINIFRAADLTIAYTNTMMLDDKARLIVSQQVKIKYLILRHLMDKGIETAMSLSDFPKPDDYLCSSHYSITCSPEPITQTVPISPSSSSSDDDDTPIPAPPRSQLAVQSLGKPRQECKKKRETLIFGTGVETHASHCAIWQFSLGSTWHKLVASLCVLPAAISI</sequence>
<accession>A0A9P7F8M4</accession>
<reference evidence="2" key="1">
    <citation type="journal article" date="2020" name="New Phytol.">
        <title>Comparative genomics reveals dynamic genome evolution in host specialist ectomycorrhizal fungi.</title>
        <authorList>
            <person name="Lofgren L.A."/>
            <person name="Nguyen N.H."/>
            <person name="Vilgalys R."/>
            <person name="Ruytinx J."/>
            <person name="Liao H.L."/>
            <person name="Branco S."/>
            <person name="Kuo A."/>
            <person name="LaButti K."/>
            <person name="Lipzen A."/>
            <person name="Andreopoulos W."/>
            <person name="Pangilinan J."/>
            <person name="Riley R."/>
            <person name="Hundley H."/>
            <person name="Na H."/>
            <person name="Barry K."/>
            <person name="Grigoriev I.V."/>
            <person name="Stajich J.E."/>
            <person name="Kennedy P.G."/>
        </authorList>
    </citation>
    <scope>NUCLEOTIDE SEQUENCE</scope>
    <source>
        <strain evidence="2">FC423</strain>
    </source>
</reference>
<dbReference type="OrthoDB" id="2683308at2759"/>
<gene>
    <name evidence="2" type="ORF">F5147DRAFT_773180</name>
</gene>
<dbReference type="EMBL" id="JABBWM010000024">
    <property type="protein sequence ID" value="KAG2109366.1"/>
    <property type="molecule type" value="Genomic_DNA"/>
</dbReference>
<organism evidence="2 3">
    <name type="scientific">Suillus discolor</name>
    <dbReference type="NCBI Taxonomy" id="1912936"/>
    <lineage>
        <taxon>Eukaryota</taxon>
        <taxon>Fungi</taxon>
        <taxon>Dikarya</taxon>
        <taxon>Basidiomycota</taxon>
        <taxon>Agaricomycotina</taxon>
        <taxon>Agaricomycetes</taxon>
        <taxon>Agaricomycetidae</taxon>
        <taxon>Boletales</taxon>
        <taxon>Suillineae</taxon>
        <taxon>Suillaceae</taxon>
        <taxon>Suillus</taxon>
    </lineage>
</organism>